<keyword evidence="2" id="KW-1185">Reference proteome</keyword>
<comment type="caution">
    <text evidence="1">The sequence shown here is derived from an EMBL/GenBank/DDBJ whole genome shotgun (WGS) entry which is preliminary data.</text>
</comment>
<reference evidence="1 2" key="1">
    <citation type="submission" date="2017-11" db="EMBL/GenBank/DDBJ databases">
        <title>Draft genome sequence of Enterococcus plantarum TRW2 strain isolated from lettuce.</title>
        <authorList>
            <person name="Kim E.B."/>
            <person name="Marco M.L."/>
            <person name="Williams T.R."/>
            <person name="You I.H."/>
        </authorList>
    </citation>
    <scope>NUCLEOTIDE SEQUENCE [LARGE SCALE GENOMIC DNA]</scope>
    <source>
        <strain evidence="1 2">TRW2</strain>
    </source>
</reference>
<protein>
    <submittedName>
        <fullName evidence="1">Phi-29-like late activator</fullName>
    </submittedName>
</protein>
<evidence type="ECO:0000313" key="2">
    <source>
        <dbReference type="Proteomes" id="UP000249828"/>
    </source>
</evidence>
<organism evidence="1 2">
    <name type="scientific">Enterococcus plantarum</name>
    <dbReference type="NCBI Taxonomy" id="1077675"/>
    <lineage>
        <taxon>Bacteria</taxon>
        <taxon>Bacillati</taxon>
        <taxon>Bacillota</taxon>
        <taxon>Bacilli</taxon>
        <taxon>Lactobacillales</taxon>
        <taxon>Enterococcaceae</taxon>
        <taxon>Enterococcus</taxon>
    </lineage>
</organism>
<sequence>MSEELATKFTREVRQQIEVVKGTTNILKKTSQKIEELDKTGELNIPFLKKAFENYFSEIEEREKESKRFRHLFSIYEQDIQPVNRGVWDDYFYAVKLFNISVTDFRTMHKKYKDYQPKNKGELEAKARKLLLAKGFLPDSYFEGDYATWIGVYARPKDKPTYLDANDYEESLLQEKYSQNGFKQDFSEWFEWEIVNNELVETKD</sequence>
<proteinExistence type="predicted"/>
<evidence type="ECO:0000313" key="1">
    <source>
        <dbReference type="EMBL" id="PZL72198.1"/>
    </source>
</evidence>
<gene>
    <name evidence="1" type="ORF">CI088_11255</name>
</gene>
<dbReference type="Proteomes" id="UP000249828">
    <property type="component" value="Unassembled WGS sequence"/>
</dbReference>
<dbReference type="EMBL" id="PIEU01000088">
    <property type="protein sequence ID" value="PZL72198.1"/>
    <property type="molecule type" value="Genomic_DNA"/>
</dbReference>
<dbReference type="AlphaFoldDB" id="A0A2W3YW98"/>
<accession>A0A2W3YW98</accession>
<name>A0A2W3YW98_9ENTE</name>
<dbReference type="RefSeq" id="WP_111248275.1">
    <property type="nucleotide sequence ID" value="NZ_PIEU01000088.1"/>
</dbReference>